<dbReference type="RefSeq" id="XP_001212857.1">
    <property type="nucleotide sequence ID" value="XM_001212857.1"/>
</dbReference>
<dbReference type="GO" id="GO:0042162">
    <property type="term" value="F:telomeric DNA binding"/>
    <property type="evidence" value="ECO:0007669"/>
    <property type="project" value="InterPro"/>
</dbReference>
<dbReference type="AlphaFoldDB" id="Q0CRK5"/>
<feature type="compositionally biased region" description="Polar residues" evidence="6">
    <location>
        <begin position="341"/>
        <end position="350"/>
    </location>
</feature>
<evidence type="ECO:0000256" key="1">
    <source>
        <dbReference type="ARBA" id="ARBA00004123"/>
    </source>
</evidence>
<evidence type="ECO:0000259" key="7">
    <source>
        <dbReference type="Pfam" id="PF10341"/>
    </source>
</evidence>
<dbReference type="Proteomes" id="UP000007963">
    <property type="component" value="Unassembled WGS sequence"/>
</dbReference>
<feature type="domain" description="Shelterin complex subunit TPP1/Est3" evidence="7">
    <location>
        <begin position="8"/>
        <end position="126"/>
    </location>
</feature>
<dbReference type="GeneID" id="4318681"/>
<feature type="compositionally biased region" description="Acidic residues" evidence="6">
    <location>
        <begin position="1127"/>
        <end position="1136"/>
    </location>
</feature>
<dbReference type="Pfam" id="PF10341">
    <property type="entry name" value="TPP1"/>
    <property type="match status" value="1"/>
</dbReference>
<feature type="region of interest" description="Disordered" evidence="6">
    <location>
        <begin position="331"/>
        <end position="386"/>
    </location>
</feature>
<feature type="compositionally biased region" description="Polar residues" evidence="6">
    <location>
        <begin position="608"/>
        <end position="622"/>
    </location>
</feature>
<feature type="region of interest" description="Disordered" evidence="6">
    <location>
        <begin position="1009"/>
        <end position="1136"/>
    </location>
</feature>
<accession>Q0CRK5</accession>
<proteinExistence type="predicted"/>
<dbReference type="EMBL" id="CH476598">
    <property type="protein sequence ID" value="EAU35481.1"/>
    <property type="molecule type" value="Genomic_DNA"/>
</dbReference>
<feature type="compositionally biased region" description="Polar residues" evidence="6">
    <location>
        <begin position="265"/>
        <end position="281"/>
    </location>
</feature>
<evidence type="ECO:0000256" key="4">
    <source>
        <dbReference type="ARBA" id="ARBA00022895"/>
    </source>
</evidence>
<dbReference type="VEuPathDB" id="FungiDB:ATEG_03679"/>
<feature type="region of interest" description="Disordered" evidence="6">
    <location>
        <begin position="731"/>
        <end position="817"/>
    </location>
</feature>
<keyword evidence="4" id="KW-0779">Telomere</keyword>
<keyword evidence="5" id="KW-0539">Nucleus</keyword>
<feature type="compositionally biased region" description="Polar residues" evidence="6">
    <location>
        <begin position="673"/>
        <end position="706"/>
    </location>
</feature>
<evidence type="ECO:0000256" key="3">
    <source>
        <dbReference type="ARBA" id="ARBA00022454"/>
    </source>
</evidence>
<evidence type="ECO:0000313" key="8">
    <source>
        <dbReference type="EMBL" id="EAU35481.1"/>
    </source>
</evidence>
<evidence type="ECO:0000256" key="6">
    <source>
        <dbReference type="SAM" id="MobiDB-lite"/>
    </source>
</evidence>
<dbReference type="GO" id="GO:0000781">
    <property type="term" value="C:chromosome, telomeric region"/>
    <property type="evidence" value="ECO:0007669"/>
    <property type="project" value="UniProtKB-SubCell"/>
</dbReference>
<protein>
    <recommendedName>
        <fullName evidence="7">Shelterin complex subunit TPP1/Est3 domain-containing protein</fullName>
    </recommendedName>
</protein>
<reference evidence="9" key="1">
    <citation type="submission" date="2005-09" db="EMBL/GenBank/DDBJ databases">
        <title>Annotation of the Aspergillus terreus NIH2624 genome.</title>
        <authorList>
            <person name="Birren B.W."/>
            <person name="Lander E.S."/>
            <person name="Galagan J.E."/>
            <person name="Nusbaum C."/>
            <person name="Devon K."/>
            <person name="Henn M."/>
            <person name="Ma L.-J."/>
            <person name="Jaffe D.B."/>
            <person name="Butler J."/>
            <person name="Alvarez P."/>
            <person name="Gnerre S."/>
            <person name="Grabherr M."/>
            <person name="Kleber M."/>
            <person name="Mauceli E.W."/>
            <person name="Brockman W."/>
            <person name="Rounsley S."/>
            <person name="Young S.K."/>
            <person name="LaButti K."/>
            <person name="Pushparaj V."/>
            <person name="DeCaprio D."/>
            <person name="Crawford M."/>
            <person name="Koehrsen M."/>
            <person name="Engels R."/>
            <person name="Montgomery P."/>
            <person name="Pearson M."/>
            <person name="Howarth C."/>
            <person name="Larson L."/>
            <person name="Luoma S."/>
            <person name="White J."/>
            <person name="Alvarado L."/>
            <person name="Kodira C.D."/>
            <person name="Zeng Q."/>
            <person name="Oleary S."/>
            <person name="Yandava C."/>
            <person name="Denning D.W."/>
            <person name="Nierman W.C."/>
            <person name="Milne T."/>
            <person name="Madden K."/>
        </authorList>
    </citation>
    <scope>NUCLEOTIDE SEQUENCE [LARGE SCALE GENOMIC DNA]</scope>
    <source>
        <strain evidence="9">NIH 2624 / FGSC A1156</strain>
    </source>
</reference>
<feature type="region of interest" description="Disordered" evidence="6">
    <location>
        <begin position="442"/>
        <end position="713"/>
    </location>
</feature>
<dbReference type="GO" id="GO:0005697">
    <property type="term" value="C:telomerase holoenzyme complex"/>
    <property type="evidence" value="ECO:0007669"/>
    <property type="project" value="InterPro"/>
</dbReference>
<feature type="compositionally biased region" description="Basic and acidic residues" evidence="6">
    <location>
        <begin position="653"/>
        <end position="667"/>
    </location>
</feature>
<feature type="compositionally biased region" description="Polar residues" evidence="6">
    <location>
        <begin position="526"/>
        <end position="540"/>
    </location>
</feature>
<feature type="compositionally biased region" description="Low complexity" evidence="6">
    <location>
        <begin position="623"/>
        <end position="634"/>
    </location>
</feature>
<dbReference type="InterPro" id="IPR019437">
    <property type="entry name" value="TPP1/Est3"/>
</dbReference>
<sequence>MGSQEPHWIAPLVEGCLSTFCDGGSVGPNIENNGQTLRFTIRSPQYALINNVTEGERPVPNLTDSKTQIDASLSQDSLDLYRKQSPDKPLNKDVKGSTIVLYDFDVVFDYASSQPSAHLYVKSFAIAWERGRFKGPPLGRKLKKHPSTAHAIGKALAKLREPAPKSACRETLNHHISQPNETPYKLPTQHFTQSQTQAQTQAPLILDSEFEHIDHHLSHGGPSTDSLLGYLAPGTTAIGNTGDLNIAQSANGQTLDQKGTEDEISSQPCSQPEISGYTSPSPAHDLHHSAPPISPPESTRPLAQPHAQPGGEHVILGEDEEMEKDIKPGAKTAVEKEPSDTPVTQPAGQSHTEHSTEQTPRSNQKTNITAQIARLEPDQTQADPWSGMRWIRKSDITVPSNQQQFFEREARIWVPPPLGEELPRACVPPALLSQWNRIALKRARSSAEKQPTPVPTQDMSPEPAEHSSVTPELSPTPDDGTPLPWDRSPSAHLTSRRALPDDSSPVRPRPKQMSPKMQVREPRTQVDGSQTDAPVESPTTKPAKMDDSRVVPGFSLEKDPIEGHESGADGFAPDQTGERASSATRQPESDDESEDSVMDTSVPCPLVGSSQAYLASQSDQGVSSSGPSLPAAPLQERVQVTETPAPNHRHRIHLMEQAKDDRKEHHGPLPAESKSSSQSRIFNTYATHDSAQTGTRNTPQASQADGDSQHIDIMGTQLSNVAWSTQDRLPISSSAIPNSTYQSDASSKPFSSHDEMISSIEADEKIPTAFDGSAPDISMQSMAPSPLKRPASGEAPPTAKRQRPSKDSSRRRESTLPTVDIVSRRESYISHTDDCAEAQRVFEKFRNDYPSYVGDFAHFTELCSKLHALRSRGCLTRSFLWDDFIIKHLEVYTPYREEHLSTETKVPPYEDFFLSNYSKPSYKKRSLTAGGIEKATSQYISATTSRNAMDTSPLRNEANTPFTGSLEKATSQYVSASASNSVMDTSPLRKEASTSFTGSLVAKFSEFHAHSLGPEPPSTASNHDADRMSVSKSSPVPQDEPSQRTPAVREDSPDSDNELFVRADSPDTPVPPPANPSHEQRGPGPVIPETESERDTESESESEDEHESNEDVDMMDETHETASLELGEGEESDSENENWFVSLRHIRDPGEGWWDDPNTPLKKWAREDQNVRSERVFRRGWAQMPVDEKGVIQPWLLGLK</sequence>
<feature type="compositionally biased region" description="Polar residues" evidence="6">
    <location>
        <begin position="731"/>
        <end position="750"/>
    </location>
</feature>
<feature type="region of interest" description="Disordered" evidence="6">
    <location>
        <begin position="253"/>
        <end position="311"/>
    </location>
</feature>
<dbReference type="HOGENOM" id="CLU_005842_0_0_1"/>
<name>Q0CRK5_ASPTN</name>
<feature type="compositionally biased region" description="Basic and acidic residues" evidence="6">
    <location>
        <begin position="751"/>
        <end position="766"/>
    </location>
</feature>
<dbReference type="OMA" id="YEDFFCS"/>
<feature type="compositionally biased region" description="Polar residues" evidence="6">
    <location>
        <begin position="357"/>
        <end position="370"/>
    </location>
</feature>
<evidence type="ECO:0000256" key="5">
    <source>
        <dbReference type="ARBA" id="ARBA00023242"/>
    </source>
</evidence>
<dbReference type="GO" id="GO:0007004">
    <property type="term" value="P:telomere maintenance via telomerase"/>
    <property type="evidence" value="ECO:0007669"/>
    <property type="project" value="InterPro"/>
</dbReference>
<feature type="region of interest" description="Disordered" evidence="6">
    <location>
        <begin position="943"/>
        <end position="964"/>
    </location>
</feature>
<keyword evidence="3" id="KW-0158">Chromosome</keyword>
<evidence type="ECO:0000313" key="9">
    <source>
        <dbReference type="Proteomes" id="UP000007963"/>
    </source>
</evidence>
<comment type="subcellular location">
    <subcellularLocation>
        <location evidence="2">Chromosome</location>
        <location evidence="2">Telomere</location>
    </subcellularLocation>
    <subcellularLocation>
        <location evidence="1">Nucleus</location>
    </subcellularLocation>
</comment>
<feature type="compositionally biased region" description="Basic and acidic residues" evidence="6">
    <location>
        <begin position="556"/>
        <end position="567"/>
    </location>
</feature>
<organism evidence="8 9">
    <name type="scientific">Aspergillus terreus (strain NIH 2624 / FGSC A1156)</name>
    <dbReference type="NCBI Taxonomy" id="341663"/>
    <lineage>
        <taxon>Eukaryota</taxon>
        <taxon>Fungi</taxon>
        <taxon>Dikarya</taxon>
        <taxon>Ascomycota</taxon>
        <taxon>Pezizomycotina</taxon>
        <taxon>Eurotiomycetes</taxon>
        <taxon>Eurotiomycetidae</taxon>
        <taxon>Eurotiales</taxon>
        <taxon>Aspergillaceae</taxon>
        <taxon>Aspergillus</taxon>
        <taxon>Aspergillus subgen. Circumdati</taxon>
    </lineage>
</organism>
<feature type="compositionally biased region" description="Acidic residues" evidence="6">
    <location>
        <begin position="1098"/>
        <end position="1115"/>
    </location>
</feature>
<dbReference type="eggNOG" id="ENOG502STJP">
    <property type="taxonomic scope" value="Eukaryota"/>
</dbReference>
<dbReference type="OrthoDB" id="3538943at2759"/>
<gene>
    <name evidence="8" type="ORF">ATEG_03679</name>
</gene>
<evidence type="ECO:0000256" key="2">
    <source>
        <dbReference type="ARBA" id="ARBA00004574"/>
    </source>
</evidence>
<dbReference type="STRING" id="341663.Q0CRK5"/>
<feature type="compositionally biased region" description="Basic and acidic residues" evidence="6">
    <location>
        <begin position="804"/>
        <end position="814"/>
    </location>
</feature>